<accession>A0A0W8I4T2</accession>
<dbReference type="AlphaFoldDB" id="A0A0W8I4T2"/>
<dbReference type="InterPro" id="IPR010982">
    <property type="entry name" value="Lambda_DNA-bd_dom_sf"/>
</dbReference>
<dbReference type="Proteomes" id="UP000053512">
    <property type="component" value="Unassembled WGS sequence"/>
</dbReference>
<evidence type="ECO:0000313" key="1">
    <source>
        <dbReference type="EMBL" id="KUG52994.1"/>
    </source>
</evidence>
<dbReference type="Gene3D" id="1.10.260.40">
    <property type="entry name" value="lambda repressor-like DNA-binding domains"/>
    <property type="match status" value="1"/>
</dbReference>
<evidence type="ECO:0000313" key="2">
    <source>
        <dbReference type="Proteomes" id="UP000053512"/>
    </source>
</evidence>
<comment type="caution">
    <text evidence="1">The sequence shown here is derived from an EMBL/GenBank/DDBJ whole genome shotgun (WGS) entry which is preliminary data.</text>
</comment>
<name>A0A0W8I4T2_KOCRO</name>
<gene>
    <name evidence="1" type="ORF">AVL61_12320</name>
</gene>
<dbReference type="EMBL" id="LQBK01000038">
    <property type="protein sequence ID" value="KUG52994.1"/>
    <property type="molecule type" value="Genomic_DNA"/>
</dbReference>
<protein>
    <recommendedName>
        <fullName evidence="3">HTH cro/C1-type domain-containing protein</fullName>
    </recommendedName>
</protein>
<organism evidence="1 2">
    <name type="scientific">Kocuria rosea subsp. polaris</name>
    <dbReference type="NCBI Taxonomy" id="136273"/>
    <lineage>
        <taxon>Bacteria</taxon>
        <taxon>Bacillati</taxon>
        <taxon>Actinomycetota</taxon>
        <taxon>Actinomycetes</taxon>
        <taxon>Micrococcales</taxon>
        <taxon>Micrococcaceae</taxon>
        <taxon>Kocuria</taxon>
    </lineage>
</organism>
<reference evidence="2" key="1">
    <citation type="submission" date="2015-12" db="EMBL/GenBank/DDBJ databases">
        <authorList>
            <person name="Nair G.R."/>
            <person name="Kaur G."/>
            <person name="Mayilraj S."/>
        </authorList>
    </citation>
    <scope>NUCLEOTIDE SEQUENCE [LARGE SCALE GENOMIC DNA]</scope>
    <source>
        <strain evidence="2">CD08_4</strain>
    </source>
</reference>
<dbReference type="SUPFAM" id="SSF47413">
    <property type="entry name" value="lambda repressor-like DNA-binding domains"/>
    <property type="match status" value="1"/>
</dbReference>
<dbReference type="GO" id="GO:0003677">
    <property type="term" value="F:DNA binding"/>
    <property type="evidence" value="ECO:0007669"/>
    <property type="project" value="InterPro"/>
</dbReference>
<proteinExistence type="predicted"/>
<evidence type="ECO:0008006" key="3">
    <source>
        <dbReference type="Google" id="ProtNLM"/>
    </source>
</evidence>
<sequence>MAERARLFAVNLRAAVGSRPLREVGALAGVDHTALSRILDGHVWPDGYTVARLEVRLGTSLWPPYEE</sequence>